<gene>
    <name evidence="1" type="ORF">METZ01_LOCUS320233</name>
</gene>
<protein>
    <recommendedName>
        <fullName evidence="2">N-acetyltransferase domain-containing protein</fullName>
    </recommendedName>
</protein>
<evidence type="ECO:0000313" key="1">
    <source>
        <dbReference type="EMBL" id="SVC67379.1"/>
    </source>
</evidence>
<dbReference type="AlphaFoldDB" id="A0A382P1W6"/>
<dbReference type="InterPro" id="IPR016181">
    <property type="entry name" value="Acyl_CoA_acyltransferase"/>
</dbReference>
<sequence>MNYENHIWPELKNDEPKQILLSLLSNNKLIGYGGLVHISWEHLRAEISFICDPRIVGQVKIYRMCFHKFLEMIRDLSFKTLGLNRLFTETFSFRKDQISILEDFGLDIEGVLKSSYKINGKFCDSVIQSVIKK</sequence>
<dbReference type="EMBL" id="UINC01104321">
    <property type="protein sequence ID" value="SVC67379.1"/>
    <property type="molecule type" value="Genomic_DNA"/>
</dbReference>
<accession>A0A382P1W6</accession>
<dbReference type="SUPFAM" id="SSF55729">
    <property type="entry name" value="Acyl-CoA N-acyltransferases (Nat)"/>
    <property type="match status" value="1"/>
</dbReference>
<reference evidence="1" key="1">
    <citation type="submission" date="2018-05" db="EMBL/GenBank/DDBJ databases">
        <authorList>
            <person name="Lanie J.A."/>
            <person name="Ng W.-L."/>
            <person name="Kazmierczak K.M."/>
            <person name="Andrzejewski T.M."/>
            <person name="Davidsen T.M."/>
            <person name="Wayne K.J."/>
            <person name="Tettelin H."/>
            <person name="Glass J.I."/>
            <person name="Rusch D."/>
            <person name="Podicherti R."/>
            <person name="Tsui H.-C.T."/>
            <person name="Winkler M.E."/>
        </authorList>
    </citation>
    <scope>NUCLEOTIDE SEQUENCE</scope>
</reference>
<dbReference type="Pfam" id="PF13420">
    <property type="entry name" value="Acetyltransf_4"/>
    <property type="match status" value="1"/>
</dbReference>
<organism evidence="1">
    <name type="scientific">marine metagenome</name>
    <dbReference type="NCBI Taxonomy" id="408172"/>
    <lineage>
        <taxon>unclassified sequences</taxon>
        <taxon>metagenomes</taxon>
        <taxon>ecological metagenomes</taxon>
    </lineage>
</organism>
<proteinExistence type="predicted"/>
<name>A0A382P1W6_9ZZZZ</name>
<dbReference type="Gene3D" id="3.40.630.30">
    <property type="match status" value="1"/>
</dbReference>
<evidence type="ECO:0008006" key="2">
    <source>
        <dbReference type="Google" id="ProtNLM"/>
    </source>
</evidence>